<name>A0A6C2UC22_PONDE</name>
<organism evidence="1 2">
    <name type="scientific">Pontiella desulfatans</name>
    <dbReference type="NCBI Taxonomy" id="2750659"/>
    <lineage>
        <taxon>Bacteria</taxon>
        <taxon>Pseudomonadati</taxon>
        <taxon>Kiritimatiellota</taxon>
        <taxon>Kiritimatiellia</taxon>
        <taxon>Kiritimatiellales</taxon>
        <taxon>Pontiellaceae</taxon>
        <taxon>Pontiella</taxon>
    </lineage>
</organism>
<evidence type="ECO:0000313" key="2">
    <source>
        <dbReference type="Proteomes" id="UP000366872"/>
    </source>
</evidence>
<reference evidence="1 2" key="1">
    <citation type="submission" date="2019-04" db="EMBL/GenBank/DDBJ databases">
        <authorList>
            <person name="Van Vliet M D."/>
        </authorList>
    </citation>
    <scope>NUCLEOTIDE SEQUENCE [LARGE SCALE GENOMIC DNA]</scope>
    <source>
        <strain evidence="1 2">F1</strain>
    </source>
</reference>
<protein>
    <submittedName>
        <fullName evidence="1">Uncharacterized protein</fullName>
    </submittedName>
</protein>
<dbReference type="Proteomes" id="UP000366872">
    <property type="component" value="Unassembled WGS sequence"/>
</dbReference>
<accession>A0A6C2UC22</accession>
<evidence type="ECO:0000313" key="1">
    <source>
        <dbReference type="EMBL" id="VGO16981.1"/>
    </source>
</evidence>
<dbReference type="EMBL" id="CAAHFG010000004">
    <property type="protein sequence ID" value="VGO16981.1"/>
    <property type="molecule type" value="Genomic_DNA"/>
</dbReference>
<keyword evidence="2" id="KW-1185">Reference proteome</keyword>
<sequence length="231" mass="26324">MELLVALTLLGILGASIAGVLKNSADSVAQGSAAMDQLTRLRSLETVLGGAIRDARIAEVSQLERNRLADDPSYDGADGRYRFRGEELLLGFVMDRPFLEAERDGFWHWINVEVRIDEETEQQNLWMTDTSYLPGIDNPVGPDWSSDGLDDDWKPVKEVMLLGNTKEIFFRYWELEQTSMTDEPEKEEMEFDDIDTDYSVRLPDLIEMVMTIPNLGTESLMFDYSIRRKGI</sequence>
<gene>
    <name evidence="1" type="ORF">PDESU_05575</name>
</gene>
<proteinExistence type="predicted"/>
<dbReference type="AlphaFoldDB" id="A0A6C2UC22"/>